<dbReference type="GO" id="GO:0044550">
    <property type="term" value="P:secondary metabolite biosynthetic process"/>
    <property type="evidence" value="ECO:0007669"/>
    <property type="project" value="TreeGrafter"/>
</dbReference>
<evidence type="ECO:0000259" key="4">
    <source>
        <dbReference type="Pfam" id="PF08541"/>
    </source>
</evidence>
<feature type="domain" description="Beta-ketoacyl-[acyl-carrier-protein] synthase III N-terminal" evidence="5">
    <location>
        <begin position="109"/>
        <end position="175"/>
    </location>
</feature>
<keyword evidence="3" id="KW-0012">Acyltransferase</keyword>
<dbReference type="GO" id="GO:0006633">
    <property type="term" value="P:fatty acid biosynthetic process"/>
    <property type="evidence" value="ECO:0007669"/>
    <property type="project" value="InterPro"/>
</dbReference>
<dbReference type="PANTHER" id="PTHR34069">
    <property type="entry name" value="3-OXOACYL-[ACYL-CARRIER-PROTEIN] SYNTHASE 3"/>
    <property type="match status" value="1"/>
</dbReference>
<dbReference type="Pfam" id="PF08541">
    <property type="entry name" value="ACP_syn_III_C"/>
    <property type="match status" value="1"/>
</dbReference>
<evidence type="ECO:0000259" key="5">
    <source>
        <dbReference type="Pfam" id="PF08545"/>
    </source>
</evidence>
<feature type="domain" description="Beta-ketoacyl-[acyl-carrier-protein] synthase III C-terminal" evidence="4">
    <location>
        <begin position="250"/>
        <end position="338"/>
    </location>
</feature>
<dbReference type="SUPFAM" id="SSF53901">
    <property type="entry name" value="Thiolase-like"/>
    <property type="match status" value="1"/>
</dbReference>
<accession>A0A505DPN0</accession>
<dbReference type="OrthoDB" id="7055207at2"/>
<comment type="caution">
    <text evidence="6">The sequence shown here is derived from an EMBL/GenBank/DDBJ whole genome shotgun (WGS) entry which is preliminary data.</text>
</comment>
<keyword evidence="2" id="KW-0808">Transferase</keyword>
<dbReference type="Pfam" id="PF08545">
    <property type="entry name" value="ACP_syn_III"/>
    <property type="match status" value="1"/>
</dbReference>
<dbReference type="InterPro" id="IPR013747">
    <property type="entry name" value="ACP_syn_III_C"/>
</dbReference>
<gene>
    <name evidence="6" type="ORF">FGD71_005435</name>
</gene>
<keyword evidence="7" id="KW-1185">Reference proteome</keyword>
<dbReference type="PANTHER" id="PTHR34069:SF2">
    <property type="entry name" value="BETA-KETOACYL-[ACYL-CARRIER-PROTEIN] SYNTHASE III"/>
    <property type="match status" value="1"/>
</dbReference>
<dbReference type="Proteomes" id="UP000317378">
    <property type="component" value="Unassembled WGS sequence"/>
</dbReference>
<dbReference type="Gene3D" id="3.40.47.10">
    <property type="match status" value="2"/>
</dbReference>
<evidence type="ECO:0000313" key="6">
    <source>
        <dbReference type="EMBL" id="TPQ23209.1"/>
    </source>
</evidence>
<dbReference type="GO" id="GO:0004315">
    <property type="term" value="F:3-oxoacyl-[acyl-carrier-protein] synthase activity"/>
    <property type="evidence" value="ECO:0007669"/>
    <property type="project" value="InterPro"/>
</dbReference>
<name>A0A505DPN0_9ACTN</name>
<dbReference type="CDD" id="cd00827">
    <property type="entry name" value="init_cond_enzymes"/>
    <property type="match status" value="1"/>
</dbReference>
<keyword evidence="1" id="KW-0963">Cytoplasm</keyword>
<dbReference type="InterPro" id="IPR016039">
    <property type="entry name" value="Thiolase-like"/>
</dbReference>
<dbReference type="InterPro" id="IPR013751">
    <property type="entry name" value="ACP_syn_III_N"/>
</dbReference>
<evidence type="ECO:0000256" key="2">
    <source>
        <dbReference type="ARBA" id="ARBA00022679"/>
    </source>
</evidence>
<organism evidence="6 7">
    <name type="scientific">Streptomyces sporangiiformans</name>
    <dbReference type="NCBI Taxonomy" id="2315329"/>
    <lineage>
        <taxon>Bacteria</taxon>
        <taxon>Bacillati</taxon>
        <taxon>Actinomycetota</taxon>
        <taxon>Actinomycetes</taxon>
        <taxon>Kitasatosporales</taxon>
        <taxon>Streptomycetaceae</taxon>
        <taxon>Streptomyces</taxon>
    </lineage>
</organism>
<proteinExistence type="predicted"/>
<sequence length="348" mass="37099">MRVEGVYIDSLGVDLHEWVSVEKAVADGLLEAETHAETGLTGVYVAPEVPALDMAVNSARTALDRSKTDPEAVATHIHSSVNYQAPAGSYPPGYVLRELGLGTIPAFYLQQGCNGMLSAMEVAIGQITGAGEAEAVLLTTGENWNSPGINRWTDGQNQSCLLGDGGASVLLSADQGFAEVRSLNAGVLHRLEKWHRGDGPLINLDSDTASEMAEMGERVMRFHDADLSMAETLEKMTVFDLEIMQRSLVDAGLNAPDITKVVSLNVDGRVVEYTVMVPLGLSMSRSSWEFGKSVGHIGGADPFIALEHLVRTREVTAGDHVLLTSQGPGWICTAAVVTINETPAWATA</sequence>
<evidence type="ECO:0000256" key="3">
    <source>
        <dbReference type="ARBA" id="ARBA00023315"/>
    </source>
</evidence>
<evidence type="ECO:0000313" key="7">
    <source>
        <dbReference type="Proteomes" id="UP000317378"/>
    </source>
</evidence>
<evidence type="ECO:0000256" key="1">
    <source>
        <dbReference type="ARBA" id="ARBA00022490"/>
    </source>
</evidence>
<dbReference type="EMBL" id="VCHX02000060">
    <property type="protein sequence ID" value="TPQ23209.1"/>
    <property type="molecule type" value="Genomic_DNA"/>
</dbReference>
<protein>
    <submittedName>
        <fullName evidence="6">3-oxoacyl-ACP synthase</fullName>
    </submittedName>
</protein>
<dbReference type="AlphaFoldDB" id="A0A505DPN0"/>
<reference evidence="6 7" key="1">
    <citation type="submission" date="2019-06" db="EMBL/GenBank/DDBJ databases">
        <title>Streptomyces sporangiiformans sp. nov., a novel actinomycete isolated from soil in Mount Song.</title>
        <authorList>
            <person name="Han L."/>
        </authorList>
    </citation>
    <scope>NUCLEOTIDE SEQUENCE [LARGE SCALE GENOMIC DNA]</scope>
    <source>
        <strain evidence="6 7">NEAU-SSA 1</strain>
    </source>
</reference>